<proteinExistence type="predicted"/>
<comment type="caution">
    <text evidence="5">The sequence shown here is derived from an EMBL/GenBank/DDBJ whole genome shotgun (WGS) entry which is preliminary data.</text>
</comment>
<evidence type="ECO:0000256" key="2">
    <source>
        <dbReference type="ARBA" id="ARBA00022741"/>
    </source>
</evidence>
<evidence type="ECO:0000259" key="4">
    <source>
        <dbReference type="PROSITE" id="PS50893"/>
    </source>
</evidence>
<dbReference type="InterPro" id="IPR003439">
    <property type="entry name" value="ABC_transporter-like_ATP-bd"/>
</dbReference>
<dbReference type="SUPFAM" id="SSF52540">
    <property type="entry name" value="P-loop containing nucleoside triphosphate hydrolases"/>
    <property type="match status" value="1"/>
</dbReference>
<name>A0ABV6Z692_UNCC1</name>
<dbReference type="Pfam" id="PF00005">
    <property type="entry name" value="ABC_tran"/>
    <property type="match status" value="1"/>
</dbReference>
<protein>
    <submittedName>
        <fullName evidence="5">ABC transporter ATP-binding protein</fullName>
    </submittedName>
</protein>
<evidence type="ECO:0000256" key="1">
    <source>
        <dbReference type="ARBA" id="ARBA00022448"/>
    </source>
</evidence>
<evidence type="ECO:0000313" key="6">
    <source>
        <dbReference type="Proteomes" id="UP001594351"/>
    </source>
</evidence>
<dbReference type="InterPro" id="IPR017871">
    <property type="entry name" value="ABC_transporter-like_CS"/>
</dbReference>
<dbReference type="SMART" id="SM00382">
    <property type="entry name" value="AAA"/>
    <property type="match status" value="1"/>
</dbReference>
<gene>
    <name evidence="5" type="ORF">ACFL27_27575</name>
</gene>
<dbReference type="GO" id="GO:0005524">
    <property type="term" value="F:ATP binding"/>
    <property type="evidence" value="ECO:0007669"/>
    <property type="project" value="UniProtKB-KW"/>
</dbReference>
<reference evidence="5 6" key="1">
    <citation type="submission" date="2024-09" db="EMBL/GenBank/DDBJ databases">
        <title>Laminarin stimulates single cell rates of sulfate reduction while oxygen inhibits transcriptomic activity in coastal marine sediment.</title>
        <authorList>
            <person name="Lindsay M."/>
            <person name="Orcutt B."/>
            <person name="Emerson D."/>
            <person name="Stepanauskas R."/>
            <person name="D'Angelo T."/>
        </authorList>
    </citation>
    <scope>NUCLEOTIDE SEQUENCE [LARGE SCALE GENOMIC DNA]</scope>
    <source>
        <strain evidence="5">SAG AM-311-K15</strain>
    </source>
</reference>
<dbReference type="Gene3D" id="3.40.50.300">
    <property type="entry name" value="P-loop containing nucleotide triphosphate hydrolases"/>
    <property type="match status" value="1"/>
</dbReference>
<dbReference type="PROSITE" id="PS00211">
    <property type="entry name" value="ABC_TRANSPORTER_1"/>
    <property type="match status" value="1"/>
</dbReference>
<feature type="domain" description="ABC transporter" evidence="4">
    <location>
        <begin position="4"/>
        <end position="240"/>
    </location>
</feature>
<keyword evidence="1" id="KW-0813">Transport</keyword>
<evidence type="ECO:0000256" key="3">
    <source>
        <dbReference type="ARBA" id="ARBA00022840"/>
    </source>
</evidence>
<sequence>MPVIEIKNLVLKFGENTLLKNLNLTVDEGETVILCGPSGTGKSVILRLCVGLLRPTAGQIYIDGKDISALKEREMNHMRKNMGMLFQNYGLFDSMTVADNVGFFLIRHTTLSATKIREQVKEVLAQVNLENVEDLKPVELSGGMKKRVGIARAIVHDPKIVYYDEPTAGLDPVSADLINDLIIDMKKRYKVSSLSVSNEMNCAYKIGDRVGMLYQGELVALDTPENIKNSDNPIVHQFVNGLERGPIKML</sequence>
<keyword evidence="3 5" id="KW-0067">ATP-binding</keyword>
<dbReference type="InterPro" id="IPR027417">
    <property type="entry name" value="P-loop_NTPase"/>
</dbReference>
<accession>A0ABV6Z692</accession>
<organism evidence="5 6">
    <name type="scientific">candidate division CSSED10-310 bacterium</name>
    <dbReference type="NCBI Taxonomy" id="2855610"/>
    <lineage>
        <taxon>Bacteria</taxon>
        <taxon>Bacteria division CSSED10-310</taxon>
    </lineage>
</organism>
<dbReference type="PROSITE" id="PS50893">
    <property type="entry name" value="ABC_TRANSPORTER_2"/>
    <property type="match status" value="1"/>
</dbReference>
<keyword evidence="2" id="KW-0547">Nucleotide-binding</keyword>
<dbReference type="PANTHER" id="PTHR43023:SF6">
    <property type="entry name" value="INTERMEMBRANE PHOSPHOLIPID TRANSPORT SYSTEM ATP-BINDING PROTEIN MLAF"/>
    <property type="match status" value="1"/>
</dbReference>
<dbReference type="InterPro" id="IPR003593">
    <property type="entry name" value="AAA+_ATPase"/>
</dbReference>
<dbReference type="EMBL" id="JBHPBY010000663">
    <property type="protein sequence ID" value="MFC1853962.1"/>
    <property type="molecule type" value="Genomic_DNA"/>
</dbReference>
<dbReference type="Proteomes" id="UP001594351">
    <property type="component" value="Unassembled WGS sequence"/>
</dbReference>
<dbReference type="CDD" id="cd03261">
    <property type="entry name" value="ABC_Org_Solvent_Resistant"/>
    <property type="match status" value="1"/>
</dbReference>
<dbReference type="PANTHER" id="PTHR43023">
    <property type="entry name" value="PROTEIN TRIGALACTOSYLDIACYLGLYCEROL 3, CHLOROPLASTIC"/>
    <property type="match status" value="1"/>
</dbReference>
<keyword evidence="6" id="KW-1185">Reference proteome</keyword>
<evidence type="ECO:0000313" key="5">
    <source>
        <dbReference type="EMBL" id="MFC1853962.1"/>
    </source>
</evidence>